<reference evidence="2 3" key="1">
    <citation type="submission" date="2018-08" db="EMBL/GenBank/DDBJ databases">
        <title>Lysinibacillus sp. YLB-03 draft genome sequence.</title>
        <authorList>
            <person name="Yu L."/>
        </authorList>
    </citation>
    <scope>NUCLEOTIDE SEQUENCE [LARGE SCALE GENOMIC DNA]</scope>
    <source>
        <strain evidence="2 3">YLB-03</strain>
    </source>
</reference>
<feature type="signal peptide" evidence="1">
    <location>
        <begin position="1"/>
        <end position="25"/>
    </location>
</feature>
<accession>A0A396SB72</accession>
<evidence type="ECO:0000313" key="3">
    <source>
        <dbReference type="Proteomes" id="UP000265692"/>
    </source>
</evidence>
<keyword evidence="3" id="KW-1185">Reference proteome</keyword>
<dbReference type="AlphaFoldDB" id="A0A396SB72"/>
<dbReference type="RefSeq" id="WP_118875643.1">
    <property type="nucleotide sequence ID" value="NZ_QWEI01000002.1"/>
</dbReference>
<evidence type="ECO:0000256" key="1">
    <source>
        <dbReference type="SAM" id="SignalP"/>
    </source>
</evidence>
<comment type="caution">
    <text evidence="2">The sequence shown here is derived from an EMBL/GenBank/DDBJ whole genome shotgun (WGS) entry which is preliminary data.</text>
</comment>
<evidence type="ECO:0000313" key="2">
    <source>
        <dbReference type="EMBL" id="RHW38611.1"/>
    </source>
</evidence>
<dbReference type="OrthoDB" id="7054537at2"/>
<sequence>MKKLIVAVLLAATLLAGGTNNKALALGQEVEATWLWNLWSIVSNEMQVLAFLEEKSLNKVYLQIDQDISMGVYRSFIEKASAKGIQVYALDGSPQWVAPNGSTGQNRLMTWLNQYQKASTAIQKFKGVHLDVEPYIYSGWATNQAETIKSYQSLLLNAKNSTQAMGLPLEADMPFWFDGISYKNNYGKGLLAEWVIANTNSVTIMAYRDNATQIIELVKNEINMAKKHTKPLVVGVETDFSYEGNNISFFEEGETYMKGELEAVKNYYSSFSSFNGIAVHHVDSWMKMKP</sequence>
<organism evidence="2 3">
    <name type="scientific">Ureibacillus yapensis</name>
    <dbReference type="NCBI Taxonomy" id="2304605"/>
    <lineage>
        <taxon>Bacteria</taxon>
        <taxon>Bacillati</taxon>
        <taxon>Bacillota</taxon>
        <taxon>Bacilli</taxon>
        <taxon>Bacillales</taxon>
        <taxon>Caryophanaceae</taxon>
        <taxon>Ureibacillus</taxon>
    </lineage>
</organism>
<dbReference type="Proteomes" id="UP000265692">
    <property type="component" value="Unassembled WGS sequence"/>
</dbReference>
<dbReference type="EMBL" id="QWEI01000002">
    <property type="protein sequence ID" value="RHW38611.1"/>
    <property type="molecule type" value="Genomic_DNA"/>
</dbReference>
<name>A0A396SB72_9BACL</name>
<proteinExistence type="predicted"/>
<protein>
    <submittedName>
        <fullName evidence="2">Amidase</fullName>
    </submittedName>
</protein>
<gene>
    <name evidence="2" type="ORF">D1B33_06960</name>
</gene>
<keyword evidence="1" id="KW-0732">Signal</keyword>
<feature type="chain" id="PRO_5017192226" evidence="1">
    <location>
        <begin position="26"/>
        <end position="290"/>
    </location>
</feature>